<proteinExistence type="predicted"/>
<dbReference type="Pfam" id="PF00892">
    <property type="entry name" value="EamA"/>
    <property type="match status" value="2"/>
</dbReference>
<feature type="transmembrane region" description="Helical" evidence="1">
    <location>
        <begin position="260"/>
        <end position="279"/>
    </location>
</feature>
<reference evidence="3 4" key="1">
    <citation type="submission" date="2023-04" db="EMBL/GenBank/DDBJ databases">
        <title>Complete genome sequence of Alisedimentitalea scapharcae.</title>
        <authorList>
            <person name="Rong J.-C."/>
            <person name="Yi M.-L."/>
            <person name="Zhao Q."/>
        </authorList>
    </citation>
    <scope>NUCLEOTIDE SEQUENCE [LARGE SCALE GENOMIC DNA]</scope>
    <source>
        <strain evidence="3 4">KCTC 42119</strain>
    </source>
</reference>
<dbReference type="EMBL" id="CP123584">
    <property type="protein sequence ID" value="WZK88122.1"/>
    <property type="molecule type" value="Genomic_DNA"/>
</dbReference>
<dbReference type="SUPFAM" id="SSF103481">
    <property type="entry name" value="Multidrug resistance efflux transporter EmrE"/>
    <property type="match status" value="2"/>
</dbReference>
<protein>
    <submittedName>
        <fullName evidence="3">DMT family transporter</fullName>
    </submittedName>
</protein>
<feature type="transmembrane region" description="Helical" evidence="1">
    <location>
        <begin position="232"/>
        <end position="254"/>
    </location>
</feature>
<feature type="transmembrane region" description="Helical" evidence="1">
    <location>
        <begin position="38"/>
        <end position="58"/>
    </location>
</feature>
<name>A0ABZ2XQF3_9RHOB</name>
<feature type="transmembrane region" description="Helical" evidence="1">
    <location>
        <begin position="206"/>
        <end position="225"/>
    </location>
</feature>
<evidence type="ECO:0000256" key="1">
    <source>
        <dbReference type="SAM" id="Phobius"/>
    </source>
</evidence>
<feature type="domain" description="EamA" evidence="2">
    <location>
        <begin position="147"/>
        <end position="272"/>
    </location>
</feature>
<feature type="transmembrane region" description="Helical" evidence="1">
    <location>
        <begin position="94"/>
        <end position="115"/>
    </location>
</feature>
<keyword evidence="1" id="KW-0812">Transmembrane</keyword>
<dbReference type="PANTHER" id="PTHR22911:SF103">
    <property type="entry name" value="BLR2811 PROTEIN"/>
    <property type="match status" value="1"/>
</dbReference>
<feature type="domain" description="EamA" evidence="2">
    <location>
        <begin position="10"/>
        <end position="138"/>
    </location>
</feature>
<dbReference type="InterPro" id="IPR037185">
    <property type="entry name" value="EmrE-like"/>
</dbReference>
<dbReference type="Proteomes" id="UP001623232">
    <property type="component" value="Chromosome"/>
</dbReference>
<feature type="transmembrane region" description="Helical" evidence="1">
    <location>
        <begin position="176"/>
        <end position="194"/>
    </location>
</feature>
<accession>A0ABZ2XQF3</accession>
<sequence length="287" mass="29834">MHSRLLPALGLVVSAMSLIVIGDAAGKLLTANGFSPFFVAWSRFTVGLVVLLPTFRVHRAELSQLLDWRIILRACLIVGGISLILTALRTEPIANVFGGFFVGPILAFVLSAVLLGERVTSVRAVLLLIGFAGVLLVVKPGFGMTVGLGFAVAAGCFHGSFLVATRWLAGQYRSGFLMFSQLFVGAIVLLPLALTGWPAGVGWGDAGLILVSALGSAAGNYLLVVANKTTPASVVAPLVYSQLLAATMVGWIVFSDLPDALGLIGLGVITCSGLASLWLSGRAMARA</sequence>
<evidence type="ECO:0000313" key="3">
    <source>
        <dbReference type="EMBL" id="WZK88122.1"/>
    </source>
</evidence>
<dbReference type="RefSeq" id="WP_406645491.1">
    <property type="nucleotide sequence ID" value="NZ_CP123584.1"/>
</dbReference>
<feature type="transmembrane region" description="Helical" evidence="1">
    <location>
        <begin position="148"/>
        <end position="169"/>
    </location>
</feature>
<keyword evidence="1" id="KW-1133">Transmembrane helix</keyword>
<feature type="transmembrane region" description="Helical" evidence="1">
    <location>
        <begin position="122"/>
        <end position="142"/>
    </location>
</feature>
<dbReference type="InterPro" id="IPR000620">
    <property type="entry name" value="EamA_dom"/>
</dbReference>
<dbReference type="PANTHER" id="PTHR22911">
    <property type="entry name" value="ACYL-MALONYL CONDENSING ENZYME-RELATED"/>
    <property type="match status" value="1"/>
</dbReference>
<evidence type="ECO:0000313" key="4">
    <source>
        <dbReference type="Proteomes" id="UP001623232"/>
    </source>
</evidence>
<evidence type="ECO:0000259" key="2">
    <source>
        <dbReference type="Pfam" id="PF00892"/>
    </source>
</evidence>
<feature type="transmembrane region" description="Helical" evidence="1">
    <location>
        <begin position="70"/>
        <end position="88"/>
    </location>
</feature>
<organism evidence="3 4">
    <name type="scientific">Aliisedimentitalea scapharcae</name>
    <dbReference type="NCBI Taxonomy" id="1524259"/>
    <lineage>
        <taxon>Bacteria</taxon>
        <taxon>Pseudomonadati</taxon>
        <taxon>Pseudomonadota</taxon>
        <taxon>Alphaproteobacteria</taxon>
        <taxon>Rhodobacterales</taxon>
        <taxon>Roseobacteraceae</taxon>
        <taxon>Aliisedimentitalea</taxon>
    </lineage>
</organism>
<gene>
    <name evidence="3" type="ORF">QEZ52_16140</name>
</gene>
<keyword evidence="4" id="KW-1185">Reference proteome</keyword>
<keyword evidence="1" id="KW-0472">Membrane</keyword>